<evidence type="ECO:0000313" key="2">
    <source>
        <dbReference type="Proteomes" id="UP000676246"/>
    </source>
</evidence>
<protein>
    <submittedName>
        <fullName evidence="1">OsmC family protein</fullName>
    </submittedName>
</protein>
<organism evidence="1 2">
    <name type="scientific">Ideonella alba</name>
    <dbReference type="NCBI Taxonomy" id="2824118"/>
    <lineage>
        <taxon>Bacteria</taxon>
        <taxon>Pseudomonadati</taxon>
        <taxon>Pseudomonadota</taxon>
        <taxon>Betaproteobacteria</taxon>
        <taxon>Burkholderiales</taxon>
        <taxon>Sphaerotilaceae</taxon>
        <taxon>Ideonella</taxon>
    </lineage>
</organism>
<name>A0A941BFI0_9BURK</name>
<dbReference type="Pfam" id="PF02566">
    <property type="entry name" value="OsmC"/>
    <property type="match status" value="1"/>
</dbReference>
<dbReference type="InterPro" id="IPR015946">
    <property type="entry name" value="KH_dom-like_a/b"/>
</dbReference>
<proteinExistence type="predicted"/>
<comment type="caution">
    <text evidence="1">The sequence shown here is derived from an EMBL/GenBank/DDBJ whole genome shotgun (WGS) entry which is preliminary data.</text>
</comment>
<dbReference type="InterPro" id="IPR052924">
    <property type="entry name" value="OsmC/Ohr_hydroprdx_reductase"/>
</dbReference>
<dbReference type="Proteomes" id="UP000676246">
    <property type="component" value="Unassembled WGS sequence"/>
</dbReference>
<dbReference type="EMBL" id="JAGQDD010000013">
    <property type="protein sequence ID" value="MBQ0932101.1"/>
    <property type="molecule type" value="Genomic_DNA"/>
</dbReference>
<dbReference type="AlphaFoldDB" id="A0A941BFI0"/>
<dbReference type="SUPFAM" id="SSF82784">
    <property type="entry name" value="OsmC-like"/>
    <property type="match status" value="1"/>
</dbReference>
<dbReference type="RefSeq" id="WP_210855391.1">
    <property type="nucleotide sequence ID" value="NZ_JAGQDD010000013.1"/>
</dbReference>
<accession>A0A941BFI0</accession>
<gene>
    <name evidence="1" type="ORF">KAK03_16595</name>
</gene>
<reference evidence="1 2" key="1">
    <citation type="submission" date="2021-04" db="EMBL/GenBank/DDBJ databases">
        <title>The genome sequence of Ideonella sp. 3Y2.</title>
        <authorList>
            <person name="Liu Y."/>
        </authorList>
    </citation>
    <scope>NUCLEOTIDE SEQUENCE [LARGE SCALE GENOMIC DNA]</scope>
    <source>
        <strain evidence="1 2">3Y2</strain>
    </source>
</reference>
<dbReference type="PANTHER" id="PTHR35368:SF1">
    <property type="entry name" value="HYDROPEROXIDE REDUCTASE"/>
    <property type="match status" value="1"/>
</dbReference>
<dbReference type="InterPro" id="IPR003718">
    <property type="entry name" value="OsmC/Ohr_fam"/>
</dbReference>
<sequence length="175" mass="18681">MDADQLRQLQAPLKARYRTEPEAAQLRSVARAQLLPHRPACRIETRGGPIEAGLHPLAGGDGQDACSMDMLLEAMVACAGVTFNVVATAMGIPYRSVEVVAEGEGDMRGTLGVDRSVPVGATALRLRFEVDSPATDEQLATLVRQTERYCVILQTLQHPPPVGVTLQRVEAGAPG</sequence>
<dbReference type="Gene3D" id="3.30.300.20">
    <property type="match status" value="1"/>
</dbReference>
<dbReference type="InterPro" id="IPR036102">
    <property type="entry name" value="OsmC/Ohrsf"/>
</dbReference>
<dbReference type="PANTHER" id="PTHR35368">
    <property type="entry name" value="HYDROPEROXIDE REDUCTASE"/>
    <property type="match status" value="1"/>
</dbReference>
<evidence type="ECO:0000313" key="1">
    <source>
        <dbReference type="EMBL" id="MBQ0932101.1"/>
    </source>
</evidence>
<keyword evidence="2" id="KW-1185">Reference proteome</keyword>